<gene>
    <name evidence="1" type="ORF">PHLGIDRAFT_167850</name>
</gene>
<dbReference type="EMBL" id="KN840553">
    <property type="protein sequence ID" value="KIP05109.1"/>
    <property type="molecule type" value="Genomic_DNA"/>
</dbReference>
<evidence type="ECO:0000313" key="2">
    <source>
        <dbReference type="Proteomes" id="UP000053257"/>
    </source>
</evidence>
<dbReference type="HOGENOM" id="CLU_1001532_0_0_1"/>
<name>A0A0C3NJJ6_PHLG1</name>
<sequence>MLELHHAGVTPHQVKDIDVHASSMQLKRHERSWTTFTPVKNQQVSQSPSRMRAVVNRNILAEVERTTILFRQLPPSPQWGLPEQWSISVHFAASGLYMYPEQDLLILTHTLGLQIHFLSLASGQPHPLALKPVIALGMPGSVYMDVSVQVAGEFVGIMSAGELWEVPNDLSVFNWKTVALWLETYHQMTDDNRPTIGATSFEFLGDRQILLPVIQSKDGYCGRPTRCHISLSPSSSNCGISALLFCFRRTGSISRPTLRSTIRPHLPPHCASTRHFLQ</sequence>
<accession>A0A0C3NJJ6</accession>
<keyword evidence="2" id="KW-1185">Reference proteome</keyword>
<evidence type="ECO:0000313" key="1">
    <source>
        <dbReference type="EMBL" id="KIP05109.1"/>
    </source>
</evidence>
<organism evidence="1 2">
    <name type="scientific">Phlebiopsis gigantea (strain 11061_1 CR5-6)</name>
    <name type="common">White-rot fungus</name>
    <name type="synonym">Peniophora gigantea</name>
    <dbReference type="NCBI Taxonomy" id="745531"/>
    <lineage>
        <taxon>Eukaryota</taxon>
        <taxon>Fungi</taxon>
        <taxon>Dikarya</taxon>
        <taxon>Basidiomycota</taxon>
        <taxon>Agaricomycotina</taxon>
        <taxon>Agaricomycetes</taxon>
        <taxon>Polyporales</taxon>
        <taxon>Phanerochaetaceae</taxon>
        <taxon>Phlebiopsis</taxon>
    </lineage>
</organism>
<protein>
    <submittedName>
        <fullName evidence="1">Uncharacterized protein</fullName>
    </submittedName>
</protein>
<dbReference type="OrthoDB" id="2757285at2759"/>
<reference evidence="1 2" key="1">
    <citation type="journal article" date="2014" name="PLoS Genet.">
        <title>Analysis of the Phlebiopsis gigantea genome, transcriptome and secretome provides insight into its pioneer colonization strategies of wood.</title>
        <authorList>
            <person name="Hori C."/>
            <person name="Ishida T."/>
            <person name="Igarashi K."/>
            <person name="Samejima M."/>
            <person name="Suzuki H."/>
            <person name="Master E."/>
            <person name="Ferreira P."/>
            <person name="Ruiz-Duenas F.J."/>
            <person name="Held B."/>
            <person name="Canessa P."/>
            <person name="Larrondo L.F."/>
            <person name="Schmoll M."/>
            <person name="Druzhinina I.S."/>
            <person name="Kubicek C.P."/>
            <person name="Gaskell J.A."/>
            <person name="Kersten P."/>
            <person name="St John F."/>
            <person name="Glasner J."/>
            <person name="Sabat G."/>
            <person name="Splinter BonDurant S."/>
            <person name="Syed K."/>
            <person name="Yadav J."/>
            <person name="Mgbeahuruike A.C."/>
            <person name="Kovalchuk A."/>
            <person name="Asiegbu F.O."/>
            <person name="Lackner G."/>
            <person name="Hoffmeister D."/>
            <person name="Rencoret J."/>
            <person name="Gutierrez A."/>
            <person name="Sun H."/>
            <person name="Lindquist E."/>
            <person name="Barry K."/>
            <person name="Riley R."/>
            <person name="Grigoriev I.V."/>
            <person name="Henrissat B."/>
            <person name="Kues U."/>
            <person name="Berka R.M."/>
            <person name="Martinez A.T."/>
            <person name="Covert S.F."/>
            <person name="Blanchette R.A."/>
            <person name="Cullen D."/>
        </authorList>
    </citation>
    <scope>NUCLEOTIDE SEQUENCE [LARGE SCALE GENOMIC DNA]</scope>
    <source>
        <strain evidence="1 2">11061_1 CR5-6</strain>
    </source>
</reference>
<dbReference type="STRING" id="745531.A0A0C3NJJ6"/>
<proteinExistence type="predicted"/>
<dbReference type="AlphaFoldDB" id="A0A0C3NJJ6"/>
<dbReference type="Proteomes" id="UP000053257">
    <property type="component" value="Unassembled WGS sequence"/>
</dbReference>